<dbReference type="PANTHER" id="PTHR32089">
    <property type="entry name" value="METHYL-ACCEPTING CHEMOTAXIS PROTEIN MCPB"/>
    <property type="match status" value="1"/>
</dbReference>
<dbReference type="SMART" id="SM00304">
    <property type="entry name" value="HAMP"/>
    <property type="match status" value="1"/>
</dbReference>
<comment type="subcellular location">
    <subcellularLocation>
        <location evidence="1">Cell membrane</location>
    </subcellularLocation>
</comment>
<feature type="domain" description="HAMP" evidence="5">
    <location>
        <begin position="34"/>
        <end position="88"/>
    </location>
</feature>
<dbReference type="CDD" id="cd06225">
    <property type="entry name" value="HAMP"/>
    <property type="match status" value="1"/>
</dbReference>
<evidence type="ECO:0000313" key="6">
    <source>
        <dbReference type="EMBL" id="NMO96510.1"/>
    </source>
</evidence>
<dbReference type="GO" id="GO:0007165">
    <property type="term" value="P:signal transduction"/>
    <property type="evidence" value="ECO:0007669"/>
    <property type="project" value="InterPro"/>
</dbReference>
<keyword evidence="7" id="KW-1185">Reference proteome</keyword>
<keyword evidence="2" id="KW-1003">Cell membrane</keyword>
<dbReference type="GO" id="GO:0005886">
    <property type="term" value="C:plasma membrane"/>
    <property type="evidence" value="ECO:0007669"/>
    <property type="project" value="UniProtKB-SubCell"/>
</dbReference>
<sequence>MEKITESNLLRDNIMLMIGSGAVLYYIFQSLIVIRSLRPLDHMRNELVAISRGDGDLVSRLDVRRKDEIGQTAEAFNSLLDSFRTMVLNIQESASQVSASTDQLYTGSSEVRGASRQTSAIMEELAEGAERQLAVTESSMTHVKNMTAGVRQINMAALETAELSQGTHQLSFQGEQALTRTLQQMEQIQATTEQSAEAVRDLESKTAQIGMMGKPSLILLRVQVFWH</sequence>
<comment type="caution">
    <text evidence="6">The sequence shown here is derived from an EMBL/GenBank/DDBJ whole genome shotgun (WGS) entry which is preliminary data.</text>
</comment>
<proteinExistence type="predicted"/>
<evidence type="ECO:0000259" key="5">
    <source>
        <dbReference type="PROSITE" id="PS50885"/>
    </source>
</evidence>
<dbReference type="InterPro" id="IPR003660">
    <property type="entry name" value="HAMP_dom"/>
</dbReference>
<dbReference type="AlphaFoldDB" id="A0A848M8I9"/>
<dbReference type="SUPFAM" id="SSF58104">
    <property type="entry name" value="Methyl-accepting chemotaxis protein (MCP) signaling domain"/>
    <property type="match status" value="1"/>
</dbReference>
<name>A0A848M8I9_PAELE</name>
<organism evidence="6 7">
    <name type="scientific">Paenibacillus lemnae</name>
    <dbReference type="NCBI Taxonomy" id="1330551"/>
    <lineage>
        <taxon>Bacteria</taxon>
        <taxon>Bacillati</taxon>
        <taxon>Bacillota</taxon>
        <taxon>Bacilli</taxon>
        <taxon>Bacillales</taxon>
        <taxon>Paenibacillaceae</taxon>
        <taxon>Paenibacillus</taxon>
    </lineage>
</organism>
<dbReference type="Pfam" id="PF00672">
    <property type="entry name" value="HAMP"/>
    <property type="match status" value="1"/>
</dbReference>
<dbReference type="Proteomes" id="UP000565468">
    <property type="component" value="Unassembled WGS sequence"/>
</dbReference>
<dbReference type="Gene3D" id="6.10.340.10">
    <property type="match status" value="1"/>
</dbReference>
<dbReference type="RefSeq" id="WP_169505299.1">
    <property type="nucleotide sequence ID" value="NZ_JABBPN010000010.1"/>
</dbReference>
<keyword evidence="3 4" id="KW-0472">Membrane</keyword>
<evidence type="ECO:0000256" key="4">
    <source>
        <dbReference type="SAM" id="Phobius"/>
    </source>
</evidence>
<dbReference type="EMBL" id="JABBPN010000010">
    <property type="protein sequence ID" value="NMO96510.1"/>
    <property type="molecule type" value="Genomic_DNA"/>
</dbReference>
<evidence type="ECO:0000256" key="3">
    <source>
        <dbReference type="ARBA" id="ARBA00023136"/>
    </source>
</evidence>
<reference evidence="6 7" key="1">
    <citation type="submission" date="2020-04" db="EMBL/GenBank/DDBJ databases">
        <title>Paenibacillus algicola sp. nov., a novel marine bacterium producing alginate lyase.</title>
        <authorList>
            <person name="Huang H."/>
        </authorList>
    </citation>
    <scope>NUCLEOTIDE SEQUENCE [LARGE SCALE GENOMIC DNA]</scope>
    <source>
        <strain evidence="6 7">L7-75</strain>
    </source>
</reference>
<keyword evidence="4" id="KW-1133">Transmembrane helix</keyword>
<keyword evidence="4" id="KW-0812">Transmembrane</keyword>
<dbReference type="PROSITE" id="PS50885">
    <property type="entry name" value="HAMP"/>
    <property type="match status" value="1"/>
</dbReference>
<dbReference type="Gene3D" id="1.10.287.950">
    <property type="entry name" value="Methyl-accepting chemotaxis protein"/>
    <property type="match status" value="1"/>
</dbReference>
<evidence type="ECO:0000256" key="1">
    <source>
        <dbReference type="ARBA" id="ARBA00004236"/>
    </source>
</evidence>
<evidence type="ECO:0000313" key="7">
    <source>
        <dbReference type="Proteomes" id="UP000565468"/>
    </source>
</evidence>
<accession>A0A848M8I9</accession>
<dbReference type="PANTHER" id="PTHR32089:SF112">
    <property type="entry name" value="LYSOZYME-LIKE PROTEIN-RELATED"/>
    <property type="match status" value="1"/>
</dbReference>
<feature type="transmembrane region" description="Helical" evidence="4">
    <location>
        <begin position="14"/>
        <end position="34"/>
    </location>
</feature>
<gene>
    <name evidence="6" type="ORF">HII30_12080</name>
</gene>
<evidence type="ECO:0000256" key="2">
    <source>
        <dbReference type="ARBA" id="ARBA00022475"/>
    </source>
</evidence>
<protein>
    <submittedName>
        <fullName evidence="6">Methyl-accepting chemotaxis protein</fullName>
    </submittedName>
</protein>